<name>W0FMJ1_9BACT</name>
<dbReference type="AlphaFoldDB" id="W0FMJ1"/>
<reference evidence="1" key="1">
    <citation type="journal article" date="2013" name="PLoS ONE">
        <title>Metagenomic insights into the carbohydrate-active enzymes carried by the microorganisms adhering to solid digesta in the rumen of cows.</title>
        <authorList>
            <person name="Wang L."/>
            <person name="Hatem A."/>
            <person name="Catalyurek U.V."/>
            <person name="Morrison M."/>
            <person name="Yu Z."/>
        </authorList>
    </citation>
    <scope>NUCLEOTIDE SEQUENCE</scope>
</reference>
<proteinExistence type="predicted"/>
<organism evidence="1">
    <name type="scientific">uncultured bacterium Contig160</name>
    <dbReference type="NCBI Taxonomy" id="1393469"/>
    <lineage>
        <taxon>Bacteria</taxon>
        <taxon>environmental samples</taxon>
    </lineage>
</organism>
<evidence type="ECO:0000313" key="1">
    <source>
        <dbReference type="EMBL" id="AHF24210.1"/>
    </source>
</evidence>
<sequence>MGWDDVLENDGQEFIVLPEGDYTYTVTGFERGQFPGGPKIPPCPKATITLNIDNDKGVATARVDLLLYRTVEWKIASFFRSIGQKKHGEKVTMNWNKVLNARGKAHFKPREYQKDGQTRQVNDVDHFLDFDPSYAMTPVKTDDLPWGNGGF</sequence>
<dbReference type="EMBL" id="KC246787">
    <property type="protein sequence ID" value="AHF24210.1"/>
    <property type="molecule type" value="Genomic_DNA"/>
</dbReference>
<accession>W0FMJ1</accession>
<protein>
    <submittedName>
        <fullName evidence="1">Phage protein</fullName>
    </submittedName>
</protein>